<evidence type="ECO:0000256" key="2">
    <source>
        <dbReference type="ARBA" id="ARBA00023143"/>
    </source>
</evidence>
<keyword evidence="7" id="KW-0966">Cell projection</keyword>
<dbReference type="InterPro" id="IPR046358">
    <property type="entry name" value="Flagellin_C"/>
</dbReference>
<evidence type="ECO:0000313" key="8">
    <source>
        <dbReference type="Proteomes" id="UP000218113"/>
    </source>
</evidence>
<comment type="caution">
    <text evidence="7">The sequence shown here is derived from an EMBL/GenBank/DDBJ whole genome shotgun (WGS) entry which is preliminary data.</text>
</comment>
<comment type="function">
    <text evidence="3">Flagellin is the subunit protein which polymerizes to form the filaments of bacterial flagella.</text>
</comment>
<evidence type="ECO:0000256" key="4">
    <source>
        <dbReference type="SAM" id="MobiDB-lite"/>
    </source>
</evidence>
<evidence type="ECO:0000256" key="3">
    <source>
        <dbReference type="RuleBase" id="RU362073"/>
    </source>
</evidence>
<dbReference type="GO" id="GO:0009288">
    <property type="term" value="C:bacterial-type flagellum"/>
    <property type="evidence" value="ECO:0007669"/>
    <property type="project" value="UniProtKB-SubCell"/>
</dbReference>
<keyword evidence="7" id="KW-0282">Flagellum</keyword>
<keyword evidence="3" id="KW-0964">Secreted</keyword>
<evidence type="ECO:0000259" key="5">
    <source>
        <dbReference type="Pfam" id="PF00669"/>
    </source>
</evidence>
<dbReference type="GO" id="GO:0005198">
    <property type="term" value="F:structural molecule activity"/>
    <property type="evidence" value="ECO:0007669"/>
    <property type="project" value="UniProtKB-UniRule"/>
</dbReference>
<dbReference type="GO" id="GO:0005576">
    <property type="term" value="C:extracellular region"/>
    <property type="evidence" value="ECO:0007669"/>
    <property type="project" value="UniProtKB-SubCell"/>
</dbReference>
<dbReference type="PANTHER" id="PTHR42792">
    <property type="entry name" value="FLAGELLIN"/>
    <property type="match status" value="1"/>
</dbReference>
<dbReference type="PRINTS" id="PR00207">
    <property type="entry name" value="FLAGELLIN"/>
</dbReference>
<evidence type="ECO:0000256" key="1">
    <source>
        <dbReference type="ARBA" id="ARBA00005709"/>
    </source>
</evidence>
<keyword evidence="2 3" id="KW-0975">Bacterial flagellum</keyword>
<accession>A0A2A4ST72</accession>
<dbReference type="Gene3D" id="6.10.10.10">
    <property type="entry name" value="Flagellar export chaperone, C-terminal domain"/>
    <property type="match status" value="1"/>
</dbReference>
<dbReference type="SUPFAM" id="SSF64518">
    <property type="entry name" value="Phase 1 flagellin"/>
    <property type="match status" value="1"/>
</dbReference>
<reference evidence="8" key="1">
    <citation type="submission" date="2017-08" db="EMBL/GenBank/DDBJ databases">
        <title>A dynamic microbial community with high functional redundancy inhabits the cold, oxic subseafloor aquifer.</title>
        <authorList>
            <person name="Tully B.J."/>
            <person name="Wheat C.G."/>
            <person name="Glazer B.T."/>
            <person name="Huber J.A."/>
        </authorList>
    </citation>
    <scope>NUCLEOTIDE SEQUENCE [LARGE SCALE GENOMIC DNA]</scope>
</reference>
<dbReference type="Gene3D" id="3.30.70.2120">
    <property type="match status" value="1"/>
</dbReference>
<comment type="similarity">
    <text evidence="1 3">Belongs to the bacterial flagellin family.</text>
</comment>
<evidence type="ECO:0000259" key="6">
    <source>
        <dbReference type="Pfam" id="PF00700"/>
    </source>
</evidence>
<dbReference type="InterPro" id="IPR042187">
    <property type="entry name" value="Flagellin_C_sub2"/>
</dbReference>
<dbReference type="EMBL" id="NVSR01000132">
    <property type="protein sequence ID" value="PCI23957.1"/>
    <property type="molecule type" value="Genomic_DNA"/>
</dbReference>
<protein>
    <recommendedName>
        <fullName evidence="3">Flagellin</fullName>
    </recommendedName>
</protein>
<name>A0A2A4ST72_9DELT</name>
<gene>
    <name evidence="7" type="ORF">COB67_12225</name>
</gene>
<dbReference type="Gene3D" id="1.20.1330.10">
    <property type="entry name" value="f41 fragment of flagellin, N-terminal domain"/>
    <property type="match status" value="2"/>
</dbReference>
<feature type="domain" description="Flagellin C-terminal" evidence="6">
    <location>
        <begin position="397"/>
        <end position="483"/>
    </location>
</feature>
<comment type="subcellular location">
    <subcellularLocation>
        <location evidence="3">Secreted</location>
    </subcellularLocation>
    <subcellularLocation>
        <location evidence="3">Bacterial flagellum</location>
    </subcellularLocation>
</comment>
<dbReference type="Proteomes" id="UP000218113">
    <property type="component" value="Unassembled WGS sequence"/>
</dbReference>
<feature type="domain" description="Flagellin N-terminal" evidence="5">
    <location>
        <begin position="5"/>
        <end position="143"/>
    </location>
</feature>
<organism evidence="7 8">
    <name type="scientific">SAR324 cluster bacterium</name>
    <dbReference type="NCBI Taxonomy" id="2024889"/>
    <lineage>
        <taxon>Bacteria</taxon>
        <taxon>Deltaproteobacteria</taxon>
        <taxon>SAR324 cluster</taxon>
    </lineage>
</organism>
<dbReference type="AlphaFoldDB" id="A0A2A4ST72"/>
<proteinExistence type="inferred from homology"/>
<feature type="compositionally biased region" description="Polar residues" evidence="4">
    <location>
        <begin position="1"/>
        <end position="11"/>
    </location>
</feature>
<dbReference type="Pfam" id="PF00700">
    <property type="entry name" value="Flagellin_C"/>
    <property type="match status" value="1"/>
</dbReference>
<keyword evidence="7" id="KW-0969">Cilium</keyword>
<dbReference type="InterPro" id="IPR001029">
    <property type="entry name" value="Flagellin_N"/>
</dbReference>
<dbReference type="InterPro" id="IPR001492">
    <property type="entry name" value="Flagellin"/>
</dbReference>
<evidence type="ECO:0000313" key="7">
    <source>
        <dbReference type="EMBL" id="PCI23957.1"/>
    </source>
</evidence>
<sequence>MSLRINHNANSLKAHRNLQKNSDEVSKSLERLSSGLRINRAGDGPAALVASEQMRTQIASIDQALRNSEVSVSMVQTAEGSLGELNSMLVGMRQLTIHAANEGANDAVMVEADQSEINNMLGAIDRIAGFTRFGTKKLLDGSNGVSGTAIGDDLQFVEATTKSKSSGTEGFEVKVKSLATQASLTGTVALTDAIIKSGERLTLSEGGKSASYTTQGQDTLDSAVRNFATAAKDAGMNVSIGQTATGTIQITHQKFGSAHGFEASSTTAGILSIQAGAFQAATQGKDLKGTIDGEATVGNGDTMMGITGNEKTDGLNIRFRGQLTGAADTDGFVSVGRVSVAQNSLAFQVGSGQGQVVKIALKDTAANQLGRGVDTVSNFGSLAEIDVRSGQGAADAMTVIDESINQVTTMRAELGSFQKNTLEVNIANMRTASENLVAAESNIRDVDMAQELANFTRNNLMMQSSAAMLAQANQIPRKVLRLLED</sequence>
<dbReference type="Pfam" id="PF00669">
    <property type="entry name" value="Flagellin_N"/>
    <property type="match status" value="1"/>
</dbReference>
<dbReference type="PANTHER" id="PTHR42792:SF2">
    <property type="entry name" value="FLAGELLIN"/>
    <property type="match status" value="1"/>
</dbReference>
<feature type="region of interest" description="Disordered" evidence="4">
    <location>
        <begin position="1"/>
        <end position="26"/>
    </location>
</feature>